<keyword evidence="1" id="KW-0812">Transmembrane</keyword>
<organism evidence="2 3">
    <name type="scientific">Brevibacillus gelatini</name>
    <dbReference type="NCBI Taxonomy" id="1655277"/>
    <lineage>
        <taxon>Bacteria</taxon>
        <taxon>Bacillati</taxon>
        <taxon>Bacillota</taxon>
        <taxon>Bacilli</taxon>
        <taxon>Bacillales</taxon>
        <taxon>Paenibacillaceae</taxon>
        <taxon>Brevibacillus</taxon>
    </lineage>
</organism>
<dbReference type="GO" id="GO:0005524">
    <property type="term" value="F:ATP binding"/>
    <property type="evidence" value="ECO:0007669"/>
    <property type="project" value="UniProtKB-KW"/>
</dbReference>
<gene>
    <name evidence="2" type="ORF">EDM57_16460</name>
</gene>
<dbReference type="RefSeq" id="WP_122905775.1">
    <property type="nucleotide sequence ID" value="NZ_RHHS01000039.1"/>
</dbReference>
<keyword evidence="1" id="KW-1133">Transmembrane helix</keyword>
<keyword evidence="2" id="KW-0547">Nucleotide-binding</keyword>
<feature type="transmembrane region" description="Helical" evidence="1">
    <location>
        <begin position="190"/>
        <end position="216"/>
    </location>
</feature>
<dbReference type="EMBL" id="RHHS01000039">
    <property type="protein sequence ID" value="RNB54632.1"/>
    <property type="molecule type" value="Genomic_DNA"/>
</dbReference>
<sequence length="340" mass="38189">MNQIPMTPMGVGKLLDKSFNVYRQHFGAYFLLALIWFGPFLLLQQLLLIDLSNVPLLMQDTEGLEFWEAMGEKFIGQEEMVTQNIARLLLYLFLVAPLTMAVAYPQLLAGATLLTKSAWEQQTVDLKAALKGALGRFWPLVGSTLVYGLLAIAVVFGFTLVFLLIGFLFTIVTGSSIETFLDAGSDFNPVLFFIVFLFGYLLFLLGLVLVPGYFLLRWSFYLPLVLFEKGGVGIDQSWRLTKGNFWRIFAIFIVLSFLYSTFSGGIQVVILSILGTSIISQIILVVLSCLLMPWMAIVYALVYFDLRVRKDGTDLQEMMNKQLDQSTDRFSAEEPGAAHE</sequence>
<reference evidence="2 3" key="1">
    <citation type="submission" date="2018-10" db="EMBL/GenBank/DDBJ databases">
        <title>Phylogenomics of Brevibacillus.</title>
        <authorList>
            <person name="Dunlap C."/>
        </authorList>
    </citation>
    <scope>NUCLEOTIDE SEQUENCE [LARGE SCALE GENOMIC DNA]</scope>
    <source>
        <strain evidence="2 3">DSM 100115</strain>
    </source>
</reference>
<feature type="transmembrane region" description="Helical" evidence="1">
    <location>
        <begin position="145"/>
        <end position="169"/>
    </location>
</feature>
<keyword evidence="2" id="KW-0067">ATP-binding</keyword>
<keyword evidence="3" id="KW-1185">Reference proteome</keyword>
<keyword evidence="1" id="KW-0472">Membrane</keyword>
<name>A0A3M8ATZ6_9BACL</name>
<protein>
    <submittedName>
        <fullName evidence="2">ABC transporter ATP-binding protein</fullName>
    </submittedName>
</protein>
<evidence type="ECO:0000256" key="1">
    <source>
        <dbReference type="SAM" id="Phobius"/>
    </source>
</evidence>
<dbReference type="AlphaFoldDB" id="A0A3M8ATZ6"/>
<evidence type="ECO:0000313" key="2">
    <source>
        <dbReference type="EMBL" id="RNB54632.1"/>
    </source>
</evidence>
<feature type="transmembrane region" description="Helical" evidence="1">
    <location>
        <begin position="245"/>
        <end position="270"/>
    </location>
</feature>
<dbReference type="OrthoDB" id="2375893at2"/>
<proteinExistence type="predicted"/>
<comment type="caution">
    <text evidence="2">The sequence shown here is derived from an EMBL/GenBank/DDBJ whole genome shotgun (WGS) entry which is preliminary data.</text>
</comment>
<dbReference type="Proteomes" id="UP000268829">
    <property type="component" value="Unassembled WGS sequence"/>
</dbReference>
<feature type="transmembrane region" description="Helical" evidence="1">
    <location>
        <begin position="282"/>
        <end position="304"/>
    </location>
</feature>
<evidence type="ECO:0000313" key="3">
    <source>
        <dbReference type="Proteomes" id="UP000268829"/>
    </source>
</evidence>
<accession>A0A3M8ATZ6</accession>
<feature type="transmembrane region" description="Helical" evidence="1">
    <location>
        <begin position="88"/>
        <end position="107"/>
    </location>
</feature>
<feature type="transmembrane region" description="Helical" evidence="1">
    <location>
        <begin position="26"/>
        <end position="49"/>
    </location>
</feature>